<evidence type="ECO:0000313" key="3">
    <source>
        <dbReference type="EMBL" id="PIT86265.1"/>
    </source>
</evidence>
<proteinExistence type="predicted"/>
<dbReference type="InterPro" id="IPR000326">
    <property type="entry name" value="PAP2/HPO"/>
</dbReference>
<evidence type="ECO:0000313" key="4">
    <source>
        <dbReference type="Proteomes" id="UP000229362"/>
    </source>
</evidence>
<comment type="caution">
    <text evidence="3">The sequence shown here is derived from an EMBL/GenBank/DDBJ whole genome shotgun (WGS) entry which is preliminary data.</text>
</comment>
<dbReference type="InterPro" id="IPR036938">
    <property type="entry name" value="PAP2/HPO_sf"/>
</dbReference>
<feature type="domain" description="Phosphatidic acid phosphatase type 2/haloperoxidase" evidence="2">
    <location>
        <begin position="58"/>
        <end position="170"/>
    </location>
</feature>
<dbReference type="EMBL" id="PFBZ01000180">
    <property type="protein sequence ID" value="PIT86265.1"/>
    <property type="molecule type" value="Genomic_DNA"/>
</dbReference>
<keyword evidence="1" id="KW-0812">Transmembrane</keyword>
<dbReference type="SMART" id="SM00014">
    <property type="entry name" value="acidPPc"/>
    <property type="match status" value="1"/>
</dbReference>
<protein>
    <recommendedName>
        <fullName evidence="2">Phosphatidic acid phosphatase type 2/haloperoxidase domain-containing protein</fullName>
    </recommendedName>
</protein>
<dbReference type="Pfam" id="PF01569">
    <property type="entry name" value="PAP2"/>
    <property type="match status" value="1"/>
</dbReference>
<accession>A0A2M6W0K6</accession>
<dbReference type="Gene3D" id="1.20.144.10">
    <property type="entry name" value="Phosphatidic acid phosphatase type 2/haloperoxidase"/>
    <property type="match status" value="1"/>
</dbReference>
<dbReference type="Proteomes" id="UP000229362">
    <property type="component" value="Unassembled WGS sequence"/>
</dbReference>
<reference evidence="4" key="1">
    <citation type="submission" date="2017-09" db="EMBL/GenBank/DDBJ databases">
        <title>Depth-based differentiation of microbial function through sediment-hosted aquifers and enrichment of novel symbionts in the deep terrestrial subsurface.</title>
        <authorList>
            <person name="Probst A.J."/>
            <person name="Ladd B."/>
            <person name="Jarett J.K."/>
            <person name="Geller-Mcgrath D.E."/>
            <person name="Sieber C.M.K."/>
            <person name="Emerson J.B."/>
            <person name="Anantharaman K."/>
            <person name="Thomas B.C."/>
            <person name="Malmstrom R."/>
            <person name="Stieglmeier M."/>
            <person name="Klingl A."/>
            <person name="Woyke T."/>
            <person name="Ryan C.M."/>
            <person name="Banfield J.F."/>
        </authorList>
    </citation>
    <scope>NUCLEOTIDE SEQUENCE [LARGE SCALE GENOMIC DNA]</scope>
</reference>
<feature type="transmembrane region" description="Helical" evidence="1">
    <location>
        <begin position="155"/>
        <end position="174"/>
    </location>
</feature>
<dbReference type="AlphaFoldDB" id="A0A2M6W0K6"/>
<sequence length="189" mass="21842">MKISWSHILFFKINRSIGGHPRRDAVMLFCAQTLIYVFVSVVLLWALMVLPPEPFKWFIQLIMTAGFFALLTSYSIALVWPHRRPSLEFPEIQQLLEPLGTWKSFPSDHTLVSFIFFSIPLFVGAPWYVLTLFFLFAVSISFARVYVGVHYPRDIVGGFVLALGYSLLACWLLGEVTQPLYVFFTDFFR</sequence>
<keyword evidence="1" id="KW-0472">Membrane</keyword>
<keyword evidence="1" id="KW-1133">Transmembrane helix</keyword>
<feature type="transmembrane region" description="Helical" evidence="1">
    <location>
        <begin position="25"/>
        <end position="50"/>
    </location>
</feature>
<organism evidence="3 4">
    <name type="scientific">Candidatus Magasanikbacteria bacterium CG10_big_fil_rev_8_21_14_0_10_43_6</name>
    <dbReference type="NCBI Taxonomy" id="1974650"/>
    <lineage>
        <taxon>Bacteria</taxon>
        <taxon>Candidatus Magasanikiibacteriota</taxon>
    </lineage>
</organism>
<evidence type="ECO:0000259" key="2">
    <source>
        <dbReference type="SMART" id="SM00014"/>
    </source>
</evidence>
<name>A0A2M6W0K6_9BACT</name>
<feature type="transmembrane region" description="Helical" evidence="1">
    <location>
        <begin position="57"/>
        <end position="80"/>
    </location>
</feature>
<feature type="transmembrane region" description="Helical" evidence="1">
    <location>
        <begin position="114"/>
        <end position="143"/>
    </location>
</feature>
<evidence type="ECO:0000256" key="1">
    <source>
        <dbReference type="SAM" id="Phobius"/>
    </source>
</evidence>
<dbReference type="SUPFAM" id="SSF48317">
    <property type="entry name" value="Acid phosphatase/Vanadium-dependent haloperoxidase"/>
    <property type="match status" value="1"/>
</dbReference>
<gene>
    <name evidence="3" type="ORF">COU33_04155</name>
</gene>